<keyword evidence="16" id="KW-1185">Reference proteome</keyword>
<dbReference type="PANTHER" id="PTHR46206">
    <property type="entry name" value="CYTOCHROME P450"/>
    <property type="match status" value="1"/>
</dbReference>
<dbReference type="EMBL" id="JABCKI010000260">
    <property type="protein sequence ID" value="KAG5651327.1"/>
    <property type="molecule type" value="Genomic_DNA"/>
</dbReference>
<comment type="cofactor">
    <cofactor evidence="1 12">
        <name>heme</name>
        <dbReference type="ChEBI" id="CHEBI:30413"/>
    </cofactor>
</comment>
<dbReference type="InterPro" id="IPR017972">
    <property type="entry name" value="Cyt_P450_CS"/>
</dbReference>
<organism evidence="15 16">
    <name type="scientific">Sphagnurus paluster</name>
    <dbReference type="NCBI Taxonomy" id="117069"/>
    <lineage>
        <taxon>Eukaryota</taxon>
        <taxon>Fungi</taxon>
        <taxon>Dikarya</taxon>
        <taxon>Basidiomycota</taxon>
        <taxon>Agaricomycotina</taxon>
        <taxon>Agaricomycetes</taxon>
        <taxon>Agaricomycetidae</taxon>
        <taxon>Agaricales</taxon>
        <taxon>Tricholomatineae</taxon>
        <taxon>Lyophyllaceae</taxon>
        <taxon>Sphagnurus</taxon>
    </lineage>
</organism>
<evidence type="ECO:0000256" key="2">
    <source>
        <dbReference type="ARBA" id="ARBA00004370"/>
    </source>
</evidence>
<evidence type="ECO:0000256" key="13">
    <source>
        <dbReference type="RuleBase" id="RU000461"/>
    </source>
</evidence>
<evidence type="ECO:0000256" key="11">
    <source>
        <dbReference type="ARBA" id="ARBA00023136"/>
    </source>
</evidence>
<proteinExistence type="inferred from homology"/>
<evidence type="ECO:0000256" key="14">
    <source>
        <dbReference type="SAM" id="Phobius"/>
    </source>
</evidence>
<dbReference type="GO" id="GO:0020037">
    <property type="term" value="F:heme binding"/>
    <property type="evidence" value="ECO:0007669"/>
    <property type="project" value="InterPro"/>
</dbReference>
<evidence type="ECO:0000256" key="4">
    <source>
        <dbReference type="ARBA" id="ARBA00022617"/>
    </source>
</evidence>
<dbReference type="Pfam" id="PF00067">
    <property type="entry name" value="p450"/>
    <property type="match status" value="1"/>
</dbReference>
<keyword evidence="4 12" id="KW-0349">Heme</keyword>
<dbReference type="InterPro" id="IPR002401">
    <property type="entry name" value="Cyt_P450_E_grp-I"/>
</dbReference>
<feature type="transmembrane region" description="Helical" evidence="14">
    <location>
        <begin position="209"/>
        <end position="229"/>
    </location>
</feature>
<comment type="caution">
    <text evidence="15">The sequence shown here is derived from an EMBL/GenBank/DDBJ whole genome shotgun (WGS) entry which is preliminary data.</text>
</comment>
<protein>
    <recommendedName>
        <fullName evidence="17">Cytochrome P450</fullName>
    </recommendedName>
</protein>
<comment type="similarity">
    <text evidence="3 13">Belongs to the cytochrome P450 family.</text>
</comment>
<feature type="transmembrane region" description="Helical" evidence="14">
    <location>
        <begin position="12"/>
        <end position="29"/>
    </location>
</feature>
<keyword evidence="9 12" id="KW-0408">Iron</keyword>
<accession>A0A9P7GQT3</accession>
<dbReference type="AlphaFoldDB" id="A0A9P7GQT3"/>
<evidence type="ECO:0000256" key="12">
    <source>
        <dbReference type="PIRSR" id="PIRSR602401-1"/>
    </source>
</evidence>
<evidence type="ECO:0000256" key="5">
    <source>
        <dbReference type="ARBA" id="ARBA00022692"/>
    </source>
</evidence>
<dbReference type="CDD" id="cd11041">
    <property type="entry name" value="CYP503A1-like"/>
    <property type="match status" value="1"/>
</dbReference>
<evidence type="ECO:0000313" key="16">
    <source>
        <dbReference type="Proteomes" id="UP000717328"/>
    </source>
</evidence>
<dbReference type="OrthoDB" id="1844152at2759"/>
<dbReference type="PRINTS" id="PR00463">
    <property type="entry name" value="EP450I"/>
</dbReference>
<keyword evidence="11 14" id="KW-0472">Membrane</keyword>
<keyword evidence="6 12" id="KW-0479">Metal-binding</keyword>
<evidence type="ECO:0000256" key="9">
    <source>
        <dbReference type="ARBA" id="ARBA00023004"/>
    </source>
</evidence>
<evidence type="ECO:0000256" key="6">
    <source>
        <dbReference type="ARBA" id="ARBA00022723"/>
    </source>
</evidence>
<keyword evidence="5 14" id="KW-0812">Transmembrane</keyword>
<comment type="subcellular location">
    <subcellularLocation>
        <location evidence="2">Membrane</location>
    </subcellularLocation>
</comment>
<evidence type="ECO:0000313" key="15">
    <source>
        <dbReference type="EMBL" id="KAG5651327.1"/>
    </source>
</evidence>
<evidence type="ECO:0008006" key="17">
    <source>
        <dbReference type="Google" id="ProtNLM"/>
    </source>
</evidence>
<reference evidence="15" key="2">
    <citation type="submission" date="2021-10" db="EMBL/GenBank/DDBJ databases">
        <title>Phylogenomics reveals ancestral predisposition of the termite-cultivated fungus Termitomyces towards a domesticated lifestyle.</title>
        <authorList>
            <person name="Auxier B."/>
            <person name="Grum-Grzhimaylo A."/>
            <person name="Cardenas M.E."/>
            <person name="Lodge J.D."/>
            <person name="Laessoe T."/>
            <person name="Pedersen O."/>
            <person name="Smith M.E."/>
            <person name="Kuyper T.W."/>
            <person name="Franco-Molano E.A."/>
            <person name="Baroni T.J."/>
            <person name="Aanen D.K."/>
        </authorList>
    </citation>
    <scope>NUCLEOTIDE SEQUENCE</scope>
    <source>
        <strain evidence="15">D49</strain>
    </source>
</reference>
<keyword evidence="10 13" id="KW-0503">Monooxygenase</keyword>
<dbReference type="GO" id="GO:0004497">
    <property type="term" value="F:monooxygenase activity"/>
    <property type="evidence" value="ECO:0007669"/>
    <property type="project" value="UniProtKB-KW"/>
</dbReference>
<dbReference type="GO" id="GO:0016705">
    <property type="term" value="F:oxidoreductase activity, acting on paired donors, with incorporation or reduction of molecular oxygen"/>
    <property type="evidence" value="ECO:0007669"/>
    <property type="project" value="InterPro"/>
</dbReference>
<dbReference type="SUPFAM" id="SSF48264">
    <property type="entry name" value="Cytochrome P450"/>
    <property type="match status" value="1"/>
</dbReference>
<dbReference type="GO" id="GO:0016020">
    <property type="term" value="C:membrane"/>
    <property type="evidence" value="ECO:0007669"/>
    <property type="project" value="UniProtKB-SubCell"/>
</dbReference>
<reference evidence="15" key="1">
    <citation type="submission" date="2021-02" db="EMBL/GenBank/DDBJ databases">
        <authorList>
            <person name="Nieuwenhuis M."/>
            <person name="Van De Peppel L.J.J."/>
        </authorList>
    </citation>
    <scope>NUCLEOTIDE SEQUENCE</scope>
    <source>
        <strain evidence="15">D49</strain>
    </source>
</reference>
<dbReference type="GO" id="GO:0005506">
    <property type="term" value="F:iron ion binding"/>
    <property type="evidence" value="ECO:0007669"/>
    <property type="project" value="InterPro"/>
</dbReference>
<feature type="binding site" description="axial binding residue" evidence="12">
    <location>
        <position position="442"/>
    </location>
    <ligand>
        <name>heme</name>
        <dbReference type="ChEBI" id="CHEBI:30413"/>
    </ligand>
    <ligandPart>
        <name>Fe</name>
        <dbReference type="ChEBI" id="CHEBI:18248"/>
    </ligandPart>
</feature>
<evidence type="ECO:0000256" key="8">
    <source>
        <dbReference type="ARBA" id="ARBA00023002"/>
    </source>
</evidence>
<dbReference type="PANTHER" id="PTHR46206:SF5">
    <property type="entry name" value="P450, PUTATIVE (EUROFUNG)-RELATED"/>
    <property type="match status" value="1"/>
</dbReference>
<evidence type="ECO:0000256" key="1">
    <source>
        <dbReference type="ARBA" id="ARBA00001971"/>
    </source>
</evidence>
<dbReference type="Proteomes" id="UP000717328">
    <property type="component" value="Unassembled WGS sequence"/>
</dbReference>
<keyword evidence="8 13" id="KW-0560">Oxidoreductase</keyword>
<evidence type="ECO:0000256" key="10">
    <source>
        <dbReference type="ARBA" id="ARBA00023033"/>
    </source>
</evidence>
<dbReference type="PROSITE" id="PS00086">
    <property type="entry name" value="CYTOCHROME_P450"/>
    <property type="match status" value="1"/>
</dbReference>
<dbReference type="Gene3D" id="1.10.630.10">
    <property type="entry name" value="Cytochrome P450"/>
    <property type="match status" value="1"/>
</dbReference>
<name>A0A9P7GQT3_9AGAR</name>
<evidence type="ECO:0000256" key="3">
    <source>
        <dbReference type="ARBA" id="ARBA00010617"/>
    </source>
</evidence>
<sequence>MILDYLNDKQAFQAWAVSSVVLFALYYRWPGRKLDHIPAVGYRSHILSYIGAFQFLFNAPDVIHRGYNQYRNKIFKVPTLDRWRVVVTGTDLIEELRKVPEDVLSFHEAVNESLQIEFTLGPAISDNPYHIPIIRSQLTRNLPALFPAVQEEVAAAFSDVVSLKGNANLAEWSKFKAMDTMMPIVCRASNRIFVGAPLCRDPDYMDINIKFTITVATAGAVLNLLPAFIRPFANRFLTSVPAAIDRSIKHLGPLIEERRRNIEEYGEDYPGKPNDLLSWLIDAAEGDEMSLRSLTLRILTVNFAAIHTSTMTFCHALYYLAAHPEYLKPMREEIEEVVQRDGWSHSALNQMFKVDSFIKEIMMERVAQQPFTFSDGTYIPSGTHVCVAAHALHTDEAAYEDPYTFQPFRFADKSKLAYSGRKGDMISTSSDFVAFGHGRHACPGRFFAANELKLMLAHLAVTYDVKLEGDVTERPANMWFISNCVPNTKAEILLRKRVD</sequence>
<evidence type="ECO:0000256" key="7">
    <source>
        <dbReference type="ARBA" id="ARBA00022989"/>
    </source>
</evidence>
<dbReference type="InterPro" id="IPR001128">
    <property type="entry name" value="Cyt_P450"/>
</dbReference>
<gene>
    <name evidence="15" type="ORF">H0H81_009080</name>
</gene>
<dbReference type="InterPro" id="IPR036396">
    <property type="entry name" value="Cyt_P450_sf"/>
</dbReference>
<keyword evidence="7 14" id="KW-1133">Transmembrane helix</keyword>